<dbReference type="PATRIC" id="fig|1121318.3.peg.3585"/>
<evidence type="ECO:0000313" key="5">
    <source>
        <dbReference type="Proteomes" id="UP000037043"/>
    </source>
</evidence>
<dbReference type="InterPro" id="IPR001736">
    <property type="entry name" value="PLipase_D/transphosphatidylase"/>
</dbReference>
<dbReference type="AlphaFoldDB" id="A0A0L6Z533"/>
<organism evidence="4 5">
    <name type="scientific">Clostridium homopropionicum DSM 5847</name>
    <dbReference type="NCBI Taxonomy" id="1121318"/>
    <lineage>
        <taxon>Bacteria</taxon>
        <taxon>Bacillati</taxon>
        <taxon>Bacillota</taxon>
        <taxon>Clostridia</taxon>
        <taxon>Eubacteriales</taxon>
        <taxon>Clostridiaceae</taxon>
        <taxon>Clostridium</taxon>
    </lineage>
</organism>
<reference evidence="5" key="1">
    <citation type="submission" date="2015-08" db="EMBL/GenBank/DDBJ databases">
        <title>Genome sequence of the strict anaerobe Clostridium homopropionicum LuHBu1 (DSM 5847T).</title>
        <authorList>
            <person name="Poehlein A."/>
            <person name="Beck M."/>
            <person name="Schiel-Bengelsdorf B."/>
            <person name="Bengelsdorf F.R."/>
            <person name="Daniel R."/>
            <person name="Duerre P."/>
        </authorList>
    </citation>
    <scope>NUCLEOTIDE SEQUENCE [LARGE SCALE GENOMIC DNA]</scope>
    <source>
        <strain evidence="5">DSM 5847</strain>
    </source>
</reference>
<evidence type="ECO:0000259" key="1">
    <source>
        <dbReference type="PROSITE" id="PS50035"/>
    </source>
</evidence>
<dbReference type="Pfam" id="PF04851">
    <property type="entry name" value="ResIII"/>
    <property type="match status" value="1"/>
</dbReference>
<accession>A0A0L6Z533</accession>
<dbReference type="PANTHER" id="PTHR47396:SF1">
    <property type="entry name" value="ATP-DEPENDENT HELICASE IRC3-RELATED"/>
    <property type="match status" value="1"/>
</dbReference>
<dbReference type="RefSeq" id="WP_423230646.1">
    <property type="nucleotide sequence ID" value="NZ_LHUR01000048.1"/>
</dbReference>
<dbReference type="Pfam" id="PF00271">
    <property type="entry name" value="Helicase_C"/>
    <property type="match status" value="1"/>
</dbReference>
<dbReference type="EMBL" id="LHUR01000048">
    <property type="protein sequence ID" value="KOA18070.1"/>
    <property type="molecule type" value="Genomic_DNA"/>
</dbReference>
<proteinExistence type="predicted"/>
<name>A0A0L6Z533_9CLOT</name>
<evidence type="ECO:0000259" key="3">
    <source>
        <dbReference type="PROSITE" id="PS51194"/>
    </source>
</evidence>
<dbReference type="SMART" id="SM00487">
    <property type="entry name" value="DEXDc"/>
    <property type="match status" value="1"/>
</dbReference>
<feature type="domain" description="Helicase C-terminal" evidence="3">
    <location>
        <begin position="441"/>
        <end position="588"/>
    </location>
</feature>
<sequence>MKQLYKSTLETRLIDGISNKGIDTFSENCITGGNHHLYTRLKNSIKRAIGIDIIVAFLMESGVRLLEEDLKEVINKNIPTRILTGNYLNITQPSALYLLKEILGDKVDLRFYKDKRRSFHPKAYIFEYEDGGDIFVGSSNISKSALIDGIEWNYRLTKKDHKEDFRYYKDTFEKLFLNEAIIIDDNELQNYSKQWVRPKLYKDIEKREEEKSEENKVISYPQPKGAQIEALYELRKSREENMDKALVVAATGIGKTYLAAFDSIDFNRVLFVAHREEILKQAERSFKNVRENTKTGFFMNSTRDKDCDVLFSTVQTLGKKEYLSKDNFKKDYFDYIIIDEFHHAAAGNYKNLIEYFKPKFLLGLTATPDRLDNKDVYALCDYNVVYEVGLKDAINKGWLVPFRYYGIYDESINYENVEYKNGKYNEKELEEALNINKRAELIVNNYKKYISNRALGFCSSKKHAQFMADYFNNKDIPACAVYSGDDDGNTERNEAISKLVKGEIKVIFSVDMFNEGLDIPSIDMVMFLRPTESPTIFLQQLGRGLRKYHDKKYLNVLDFIGNYKKANLIPFFLTGNRENIKDRLKGISTPKEEDYPEDCIVDFQWQLIDIFKKMEEANKKIQDLIIEDYFRVKEDLGKIPSRLEMFTYMDDDIYENMKRKSKQNIFNNYIRFLNSIGELREEEKALINTKAEEFINMLETTSMSKTYKLPVFLAFYNKGNLKIKINDDDIFTSFKEFYAKASNGIDLLRHKATSNYKTWDKREYVKLAKDNPIKFLLQTSNDFFYKDGEEFCLNEEIEEFKGNEIFSDHFRDAVEFREREFYRRRFDAI</sequence>
<dbReference type="InterPro" id="IPR027417">
    <property type="entry name" value="P-loop_NTPase"/>
</dbReference>
<dbReference type="GO" id="GO:0005524">
    <property type="term" value="F:ATP binding"/>
    <property type="evidence" value="ECO:0007669"/>
    <property type="project" value="InterPro"/>
</dbReference>
<feature type="domain" description="PLD phosphodiesterase" evidence="1">
    <location>
        <begin position="115"/>
        <end position="145"/>
    </location>
</feature>
<evidence type="ECO:0000313" key="4">
    <source>
        <dbReference type="EMBL" id="KOA18070.1"/>
    </source>
</evidence>
<dbReference type="GO" id="GO:0003677">
    <property type="term" value="F:DNA binding"/>
    <property type="evidence" value="ECO:0007669"/>
    <property type="project" value="InterPro"/>
</dbReference>
<dbReference type="PROSITE" id="PS51192">
    <property type="entry name" value="HELICASE_ATP_BIND_1"/>
    <property type="match status" value="1"/>
</dbReference>
<dbReference type="PANTHER" id="PTHR47396">
    <property type="entry name" value="TYPE I RESTRICTION ENZYME ECOKI R PROTEIN"/>
    <property type="match status" value="1"/>
</dbReference>
<dbReference type="InterPro" id="IPR050742">
    <property type="entry name" value="Helicase_Restrict-Modif_Enz"/>
</dbReference>
<protein>
    <submittedName>
        <fullName evidence="4">UvrABC system protein B</fullName>
    </submittedName>
</protein>
<dbReference type="SUPFAM" id="SSF56024">
    <property type="entry name" value="Phospholipase D/nuclease"/>
    <property type="match status" value="1"/>
</dbReference>
<dbReference type="GO" id="GO:0005829">
    <property type="term" value="C:cytosol"/>
    <property type="evidence" value="ECO:0007669"/>
    <property type="project" value="TreeGrafter"/>
</dbReference>
<comment type="caution">
    <text evidence="4">The sequence shown here is derived from an EMBL/GenBank/DDBJ whole genome shotgun (WGS) entry which is preliminary data.</text>
</comment>
<dbReference type="STRING" id="36844.SAMN04488501_1353"/>
<dbReference type="InterPro" id="IPR001650">
    <property type="entry name" value="Helicase_C-like"/>
</dbReference>
<dbReference type="InterPro" id="IPR006935">
    <property type="entry name" value="Helicase/UvrB_N"/>
</dbReference>
<dbReference type="GO" id="GO:0006793">
    <property type="term" value="P:phosphorus metabolic process"/>
    <property type="evidence" value="ECO:0007669"/>
    <property type="project" value="UniProtKB-ARBA"/>
</dbReference>
<feature type="domain" description="Helicase ATP-binding" evidence="2">
    <location>
        <begin position="236"/>
        <end position="386"/>
    </location>
</feature>
<dbReference type="Proteomes" id="UP000037043">
    <property type="component" value="Unassembled WGS sequence"/>
</dbReference>
<dbReference type="InterPro" id="IPR014001">
    <property type="entry name" value="Helicase_ATP-bd"/>
</dbReference>
<dbReference type="CDD" id="cd18032">
    <property type="entry name" value="DEXHc_RE_I_III_res"/>
    <property type="match status" value="1"/>
</dbReference>
<dbReference type="CDD" id="cd18799">
    <property type="entry name" value="SF2_C_EcoAI-like"/>
    <property type="match status" value="1"/>
</dbReference>
<dbReference type="SUPFAM" id="SSF52540">
    <property type="entry name" value="P-loop containing nucleoside triphosphate hydrolases"/>
    <property type="match status" value="1"/>
</dbReference>
<dbReference type="PROSITE" id="PS51194">
    <property type="entry name" value="HELICASE_CTER"/>
    <property type="match status" value="1"/>
</dbReference>
<evidence type="ECO:0000259" key="2">
    <source>
        <dbReference type="PROSITE" id="PS51192"/>
    </source>
</evidence>
<dbReference type="SMART" id="SM00490">
    <property type="entry name" value="HELICc"/>
    <property type="match status" value="1"/>
</dbReference>
<keyword evidence="5" id="KW-1185">Reference proteome</keyword>
<dbReference type="Gene3D" id="3.40.50.300">
    <property type="entry name" value="P-loop containing nucleotide triphosphate hydrolases"/>
    <property type="match status" value="2"/>
</dbReference>
<dbReference type="GO" id="GO:0016787">
    <property type="term" value="F:hydrolase activity"/>
    <property type="evidence" value="ECO:0007669"/>
    <property type="project" value="InterPro"/>
</dbReference>
<dbReference type="CDD" id="cd09205">
    <property type="entry name" value="PLDc_N_DEXD_b3"/>
    <property type="match status" value="1"/>
</dbReference>
<gene>
    <name evidence="4" type="primary">uvrB_3</name>
    <name evidence="4" type="ORF">CLHOM_35830</name>
</gene>
<dbReference type="PROSITE" id="PS50035">
    <property type="entry name" value="PLD"/>
    <property type="match status" value="1"/>
</dbReference>
<dbReference type="Gene3D" id="3.30.870.10">
    <property type="entry name" value="Endonuclease Chain A"/>
    <property type="match status" value="1"/>
</dbReference>